<evidence type="ECO:0000256" key="4">
    <source>
        <dbReference type="ARBA" id="ARBA00022723"/>
    </source>
</evidence>
<dbReference type="Proteomes" id="UP001597112">
    <property type="component" value="Unassembled WGS sequence"/>
</dbReference>
<dbReference type="PANTHER" id="PTHR46018">
    <property type="entry name" value="ZINC PHOSPHODIESTERASE ELAC PROTEIN 1"/>
    <property type="match status" value="1"/>
</dbReference>
<evidence type="ECO:0000256" key="5">
    <source>
        <dbReference type="ARBA" id="ARBA00022759"/>
    </source>
</evidence>
<dbReference type="SUPFAM" id="SSF56281">
    <property type="entry name" value="Metallo-hydrolase/oxidoreductase"/>
    <property type="match status" value="1"/>
</dbReference>
<evidence type="ECO:0000313" key="10">
    <source>
        <dbReference type="Proteomes" id="UP001597112"/>
    </source>
</evidence>
<dbReference type="Gene3D" id="3.60.15.10">
    <property type="entry name" value="Ribonuclease Z/Hydroxyacylglutathione hydrolase-like"/>
    <property type="match status" value="1"/>
</dbReference>
<dbReference type="NCBIfam" id="TIGR02651">
    <property type="entry name" value="RNase_Z"/>
    <property type="match status" value="1"/>
</dbReference>
<keyword evidence="7 8" id="KW-0862">Zinc</keyword>
<dbReference type="PANTHER" id="PTHR46018:SF2">
    <property type="entry name" value="ZINC PHOSPHODIESTERASE ELAC PROTEIN 1"/>
    <property type="match status" value="1"/>
</dbReference>
<reference evidence="10" key="1">
    <citation type="journal article" date="2019" name="Int. J. Syst. Evol. Microbiol.">
        <title>The Global Catalogue of Microorganisms (GCM) 10K type strain sequencing project: providing services to taxonomists for standard genome sequencing and annotation.</title>
        <authorList>
            <consortium name="The Broad Institute Genomics Platform"/>
            <consortium name="The Broad Institute Genome Sequencing Center for Infectious Disease"/>
            <person name="Wu L."/>
            <person name="Ma J."/>
        </authorList>
    </citation>
    <scope>NUCLEOTIDE SEQUENCE [LARGE SCALE GENOMIC DNA]</scope>
    <source>
        <strain evidence="10">CCUG 58938</strain>
    </source>
</reference>
<dbReference type="CDD" id="cd07717">
    <property type="entry name" value="RNaseZ_ZiPD-like_MBL-fold"/>
    <property type="match status" value="1"/>
</dbReference>
<feature type="binding site" evidence="8">
    <location>
        <position position="67"/>
    </location>
    <ligand>
        <name>Zn(2+)</name>
        <dbReference type="ChEBI" id="CHEBI:29105"/>
        <label>2</label>
        <note>catalytic</note>
    </ligand>
</feature>
<dbReference type="EMBL" id="JBHTKA010000001">
    <property type="protein sequence ID" value="MFD0998510.1"/>
    <property type="molecule type" value="Genomic_DNA"/>
</dbReference>
<proteinExistence type="inferred from homology"/>
<comment type="subunit">
    <text evidence="1 8">Homodimer.</text>
</comment>
<evidence type="ECO:0000256" key="8">
    <source>
        <dbReference type="HAMAP-Rule" id="MF_01818"/>
    </source>
</evidence>
<keyword evidence="6 8" id="KW-0378">Hydrolase</keyword>
<feature type="binding site" evidence="8">
    <location>
        <position position="64"/>
    </location>
    <ligand>
        <name>Zn(2+)</name>
        <dbReference type="ChEBI" id="CHEBI:29105"/>
        <label>1</label>
        <note>catalytic</note>
    </ligand>
</feature>
<evidence type="ECO:0000256" key="6">
    <source>
        <dbReference type="ARBA" id="ARBA00022801"/>
    </source>
</evidence>
<name>A0ABW3JXS9_9BACT</name>
<feature type="binding site" evidence="8">
    <location>
        <position position="62"/>
    </location>
    <ligand>
        <name>Zn(2+)</name>
        <dbReference type="ChEBI" id="CHEBI:29105"/>
        <label>1</label>
        <note>catalytic</note>
    </ligand>
</feature>
<keyword evidence="3 8" id="KW-0540">Nuclease</keyword>
<dbReference type="InterPro" id="IPR013471">
    <property type="entry name" value="RNase_Z/BN"/>
</dbReference>
<evidence type="ECO:0000256" key="3">
    <source>
        <dbReference type="ARBA" id="ARBA00022722"/>
    </source>
</evidence>
<evidence type="ECO:0000256" key="1">
    <source>
        <dbReference type="ARBA" id="ARBA00011738"/>
    </source>
</evidence>
<dbReference type="InterPro" id="IPR036866">
    <property type="entry name" value="RibonucZ/Hydroxyglut_hydro"/>
</dbReference>
<feature type="binding site" evidence="8">
    <location>
        <position position="142"/>
    </location>
    <ligand>
        <name>Zn(2+)</name>
        <dbReference type="ChEBI" id="CHEBI:29105"/>
        <label>1</label>
        <note>catalytic</note>
    </ligand>
</feature>
<dbReference type="RefSeq" id="WP_377575330.1">
    <property type="nucleotide sequence ID" value="NZ_JBHTKA010000001.1"/>
</dbReference>
<keyword evidence="10" id="KW-1185">Reference proteome</keyword>
<sequence length="305" mass="34823">MSFKVTILGSSGAMPAYGRHPSAQLVEIQNRYFMIDCGEAAQMQLMRLDVSYHRINHIFISHLHGDHYLGLMGLIFTMHLQRRTNDLHLYSHRGLDEIITTQLRYSQSSPSFRIIFHRLEKDERKIIFEDDAVTVETIPLRHKIRCSGFLFREKPKQKRIDKDKLPAGILIQQIASLKRGEDVLDENGNVKYKNEDHTLPARKSRSYAYCSDTAIQPTMVDQIKGIDLLYHEATFATDEESKANDTLHSTAAQAAIIAKMANVSKLLLGHFSARYKDLAPILEEAKPIFPNVQLALEGDEFTLQE</sequence>
<keyword evidence="4 8" id="KW-0479">Metal-binding</keyword>
<keyword evidence="2 8" id="KW-0819">tRNA processing</keyword>
<feature type="active site" description="Proton acceptor" evidence="8">
    <location>
        <position position="66"/>
    </location>
</feature>
<organism evidence="9 10">
    <name type="scientific">Ohtaekwangia kribbensis</name>
    <dbReference type="NCBI Taxonomy" id="688913"/>
    <lineage>
        <taxon>Bacteria</taxon>
        <taxon>Pseudomonadati</taxon>
        <taxon>Bacteroidota</taxon>
        <taxon>Cytophagia</taxon>
        <taxon>Cytophagales</taxon>
        <taxon>Fulvivirgaceae</taxon>
        <taxon>Ohtaekwangia</taxon>
    </lineage>
</organism>
<feature type="binding site" evidence="8">
    <location>
        <position position="270"/>
    </location>
    <ligand>
        <name>Zn(2+)</name>
        <dbReference type="ChEBI" id="CHEBI:29105"/>
        <label>2</label>
        <note>catalytic</note>
    </ligand>
</feature>
<evidence type="ECO:0000313" key="9">
    <source>
        <dbReference type="EMBL" id="MFD0998510.1"/>
    </source>
</evidence>
<accession>A0ABW3JXS9</accession>
<feature type="binding site" evidence="8">
    <location>
        <position position="66"/>
    </location>
    <ligand>
        <name>Zn(2+)</name>
        <dbReference type="ChEBI" id="CHEBI:29105"/>
        <label>2</label>
        <note>catalytic</note>
    </ligand>
</feature>
<dbReference type="GO" id="GO:0042781">
    <property type="term" value="F:3'-tRNA processing endoribonuclease activity"/>
    <property type="evidence" value="ECO:0007669"/>
    <property type="project" value="UniProtKB-EC"/>
</dbReference>
<gene>
    <name evidence="8" type="primary">rnz</name>
    <name evidence="9" type="ORF">ACFQ21_04300</name>
</gene>
<evidence type="ECO:0000256" key="7">
    <source>
        <dbReference type="ARBA" id="ARBA00022833"/>
    </source>
</evidence>
<dbReference type="NCBIfam" id="NF000801">
    <property type="entry name" value="PRK00055.1-3"/>
    <property type="match status" value="1"/>
</dbReference>
<feature type="binding site" evidence="8">
    <location>
        <position position="212"/>
    </location>
    <ligand>
        <name>Zn(2+)</name>
        <dbReference type="ChEBI" id="CHEBI:29105"/>
        <label>1</label>
        <note>catalytic</note>
    </ligand>
</feature>
<feature type="binding site" evidence="8">
    <location>
        <position position="212"/>
    </location>
    <ligand>
        <name>Zn(2+)</name>
        <dbReference type="ChEBI" id="CHEBI:29105"/>
        <label>2</label>
        <note>catalytic</note>
    </ligand>
</feature>
<comment type="catalytic activity">
    <reaction evidence="8">
        <text>Endonucleolytic cleavage of RNA, removing extra 3' nucleotides from tRNA precursor, generating 3' termini of tRNAs. A 3'-hydroxy group is left at the tRNA terminus and a 5'-phosphoryl group is left at the trailer molecule.</text>
        <dbReference type="EC" id="3.1.26.11"/>
    </reaction>
</comment>
<comment type="function">
    <text evidence="8">Zinc phosphodiesterase, which displays some tRNA 3'-processing endonuclease activity. Probably involved in tRNA maturation, by removing a 3'-trailer from precursor tRNA.</text>
</comment>
<comment type="caution">
    <text evidence="9">The sequence shown here is derived from an EMBL/GenBank/DDBJ whole genome shotgun (WGS) entry which is preliminary data.</text>
</comment>
<evidence type="ECO:0000256" key="2">
    <source>
        <dbReference type="ARBA" id="ARBA00022694"/>
    </source>
</evidence>
<dbReference type="HAMAP" id="MF_01818">
    <property type="entry name" value="RNase_Z_BN"/>
    <property type="match status" value="1"/>
</dbReference>
<protein>
    <recommendedName>
        <fullName evidence="8">Ribonuclease Z</fullName>
        <shortName evidence="8">RNase Z</shortName>
        <ecNumber evidence="8">3.1.26.11</ecNumber>
    </recommendedName>
    <alternativeName>
        <fullName evidence="8">tRNA 3 endonuclease</fullName>
    </alternativeName>
    <alternativeName>
        <fullName evidence="8">tRNase Z</fullName>
    </alternativeName>
</protein>
<keyword evidence="5 8" id="KW-0255">Endonuclease</keyword>
<dbReference type="EC" id="3.1.26.11" evidence="8"/>
<comment type="similarity">
    <text evidence="8">Belongs to the RNase Z family.</text>
</comment>
<comment type="cofactor">
    <cofactor evidence="8">
        <name>Zn(2+)</name>
        <dbReference type="ChEBI" id="CHEBI:29105"/>
    </cofactor>
    <text evidence="8">Binds 2 Zn(2+) ions.</text>
</comment>
<dbReference type="Pfam" id="PF23023">
    <property type="entry name" value="Anti-Pycsar_Apyc1"/>
    <property type="match status" value="1"/>
</dbReference>